<dbReference type="InterPro" id="IPR010870">
    <property type="entry name" value="Porin_O/P"/>
</dbReference>
<gene>
    <name evidence="1" type="ORF">SAMN05661077_2768</name>
</gene>
<dbReference type="EMBL" id="FMUN01000009">
    <property type="protein sequence ID" value="SCY63552.1"/>
    <property type="molecule type" value="Genomic_DNA"/>
</dbReference>
<dbReference type="RefSeq" id="WP_054965474.1">
    <property type="nucleotide sequence ID" value="NZ_FMUN01000009.1"/>
</dbReference>
<dbReference type="Gene3D" id="2.40.160.10">
    <property type="entry name" value="Porin"/>
    <property type="match status" value="1"/>
</dbReference>
<evidence type="ECO:0000313" key="2">
    <source>
        <dbReference type="Proteomes" id="UP000183104"/>
    </source>
</evidence>
<accession>A0A0P9GLU4</accession>
<reference evidence="2" key="1">
    <citation type="submission" date="2016-10" db="EMBL/GenBank/DDBJ databases">
        <authorList>
            <person name="Varghese N."/>
        </authorList>
    </citation>
    <scope>NUCLEOTIDE SEQUENCE [LARGE SCALE GENOMIC DNA]</scope>
    <source>
        <strain evidence="2">HL 19</strain>
    </source>
</reference>
<dbReference type="Pfam" id="PF07396">
    <property type="entry name" value="Porin_O_P"/>
    <property type="match status" value="1"/>
</dbReference>
<dbReference type="AlphaFoldDB" id="A0A0P9GLU4"/>
<dbReference type="Proteomes" id="UP000183104">
    <property type="component" value="Unassembled WGS sequence"/>
</dbReference>
<name>A0A0P9GLU4_9GAMM</name>
<dbReference type="OrthoDB" id="9807854at2"/>
<keyword evidence="2" id="KW-1185">Reference proteome</keyword>
<proteinExistence type="predicted"/>
<organism evidence="1 2">
    <name type="scientific">Thiohalorhabdus denitrificans</name>
    <dbReference type="NCBI Taxonomy" id="381306"/>
    <lineage>
        <taxon>Bacteria</taxon>
        <taxon>Pseudomonadati</taxon>
        <taxon>Pseudomonadota</taxon>
        <taxon>Gammaproteobacteria</taxon>
        <taxon>Thiohalorhabdales</taxon>
        <taxon>Thiohalorhabdaceae</taxon>
        <taxon>Thiohalorhabdus</taxon>
    </lineage>
</organism>
<dbReference type="InterPro" id="IPR023614">
    <property type="entry name" value="Porin_dom_sf"/>
</dbReference>
<dbReference type="SUPFAM" id="SSF56935">
    <property type="entry name" value="Porins"/>
    <property type="match status" value="1"/>
</dbReference>
<protein>
    <submittedName>
        <fullName evidence="1">Phosphate-selective porin O and P</fullName>
    </submittedName>
</protein>
<sequence length="376" mass="40515">MPELANRAVTALFLAGVAAPASSPAGVTVYDKGDTHLEFGGRLQAQYHLENPDAGDSTDELFFRRMRLYMEGGVTEDISGKWQVDFGKAGVSVKDAYIAYSSLGPGQLTVGNHYVPFSRESNTSSKRQQLVERTFVGDHNYGTPDRQLGVSYAGGTDLVGYQFGAYEAYIDADTDKLDFGSGANKDDDWYGGKMVAGGLDFFLVGGSFKKAQGDFVRDPRLALGINGFTWENDDDEPGIATLTQAQQYDSVSGFSADAAFRGGGLSVDAQYNRFATETNGDNVTSGIIEGGEGDFGTYAVEGGYMLIPSRAELVAGYQALDADAYDETWTRASAGLNFFINGHTDKLQATYRVGANREGVDGNDVNELFVQFQHVI</sequence>
<evidence type="ECO:0000313" key="1">
    <source>
        <dbReference type="EMBL" id="SCY63552.1"/>
    </source>
</evidence>
<dbReference type="STRING" id="381306.AN478_04795"/>